<name>A0A5B7DKD8_PORTR</name>
<feature type="region of interest" description="Disordered" evidence="1">
    <location>
        <begin position="181"/>
        <end position="206"/>
    </location>
</feature>
<feature type="compositionally biased region" description="Basic and acidic residues" evidence="1">
    <location>
        <begin position="195"/>
        <end position="206"/>
    </location>
</feature>
<organism evidence="2 3">
    <name type="scientific">Portunus trituberculatus</name>
    <name type="common">Swimming crab</name>
    <name type="synonym">Neptunus trituberculatus</name>
    <dbReference type="NCBI Taxonomy" id="210409"/>
    <lineage>
        <taxon>Eukaryota</taxon>
        <taxon>Metazoa</taxon>
        <taxon>Ecdysozoa</taxon>
        <taxon>Arthropoda</taxon>
        <taxon>Crustacea</taxon>
        <taxon>Multicrustacea</taxon>
        <taxon>Malacostraca</taxon>
        <taxon>Eumalacostraca</taxon>
        <taxon>Eucarida</taxon>
        <taxon>Decapoda</taxon>
        <taxon>Pleocyemata</taxon>
        <taxon>Brachyura</taxon>
        <taxon>Eubrachyura</taxon>
        <taxon>Portunoidea</taxon>
        <taxon>Portunidae</taxon>
        <taxon>Portuninae</taxon>
        <taxon>Portunus</taxon>
    </lineage>
</organism>
<evidence type="ECO:0000256" key="1">
    <source>
        <dbReference type="SAM" id="MobiDB-lite"/>
    </source>
</evidence>
<sequence>MNKDGGGGGGGGGVDDDDVLRMRTGYQIDPQSLSAYNGRGSDIVAVCWQNNRGALREALPALPCPALRRLATLLPGTLATVVKPHTLEDTLLPFSSIPRAPQRRDGSCYSDSDNDTFSCLFCRRGSLRARTCRGGATLVLFVTEFIHSSQYRPVPSLFHVASSADNILTGENLVTTEYTWAASPDNETDSGGGRSSEEKNVSVKNW</sequence>
<evidence type="ECO:0000313" key="2">
    <source>
        <dbReference type="EMBL" id="MPC22072.1"/>
    </source>
</evidence>
<protein>
    <submittedName>
        <fullName evidence="2">Uncharacterized protein</fullName>
    </submittedName>
</protein>
<reference evidence="2 3" key="1">
    <citation type="submission" date="2019-05" db="EMBL/GenBank/DDBJ databases">
        <title>Another draft genome of Portunus trituberculatus and its Hox gene families provides insights of decapod evolution.</title>
        <authorList>
            <person name="Jeong J.-H."/>
            <person name="Song I."/>
            <person name="Kim S."/>
            <person name="Choi T."/>
            <person name="Kim D."/>
            <person name="Ryu S."/>
            <person name="Kim W."/>
        </authorList>
    </citation>
    <scope>NUCLEOTIDE SEQUENCE [LARGE SCALE GENOMIC DNA]</scope>
    <source>
        <tissue evidence="2">Muscle</tissue>
    </source>
</reference>
<comment type="caution">
    <text evidence="2">The sequence shown here is derived from an EMBL/GenBank/DDBJ whole genome shotgun (WGS) entry which is preliminary data.</text>
</comment>
<accession>A0A5B7DKD8</accession>
<dbReference type="Proteomes" id="UP000324222">
    <property type="component" value="Unassembled WGS sequence"/>
</dbReference>
<proteinExistence type="predicted"/>
<evidence type="ECO:0000313" key="3">
    <source>
        <dbReference type="Proteomes" id="UP000324222"/>
    </source>
</evidence>
<dbReference type="AlphaFoldDB" id="A0A5B7DKD8"/>
<gene>
    <name evidence="2" type="ORF">E2C01_015078</name>
</gene>
<dbReference type="EMBL" id="VSRR010001049">
    <property type="protein sequence ID" value="MPC22072.1"/>
    <property type="molecule type" value="Genomic_DNA"/>
</dbReference>
<keyword evidence="3" id="KW-1185">Reference proteome</keyword>